<feature type="signal peptide" evidence="6">
    <location>
        <begin position="1"/>
        <end position="25"/>
    </location>
</feature>
<evidence type="ECO:0000313" key="8">
    <source>
        <dbReference type="Proteomes" id="UP000828390"/>
    </source>
</evidence>
<evidence type="ECO:0000256" key="6">
    <source>
        <dbReference type="SAM" id="SignalP"/>
    </source>
</evidence>
<protein>
    <submittedName>
        <fullName evidence="7">Uncharacterized protein</fullName>
    </submittedName>
</protein>
<name>A0A9D4KUU1_DREPO</name>
<keyword evidence="4 5" id="KW-0472">Membrane</keyword>
<reference evidence="7" key="2">
    <citation type="submission" date="2020-11" db="EMBL/GenBank/DDBJ databases">
        <authorList>
            <person name="McCartney M.A."/>
            <person name="Auch B."/>
            <person name="Kono T."/>
            <person name="Mallez S."/>
            <person name="Becker A."/>
            <person name="Gohl D.M."/>
            <person name="Silverstein K.A.T."/>
            <person name="Koren S."/>
            <person name="Bechman K.B."/>
            <person name="Herman A."/>
            <person name="Abrahante J.E."/>
            <person name="Garbe J."/>
        </authorList>
    </citation>
    <scope>NUCLEOTIDE SEQUENCE</scope>
    <source>
        <strain evidence="7">Duluth1</strain>
        <tissue evidence="7">Whole animal</tissue>
    </source>
</reference>
<dbReference type="InterPro" id="IPR050579">
    <property type="entry name" value="PMP-22/EMP/MP20-like"/>
</dbReference>
<keyword evidence="3 5" id="KW-1133">Transmembrane helix</keyword>
<feature type="transmembrane region" description="Helical" evidence="5">
    <location>
        <begin position="67"/>
        <end position="88"/>
    </location>
</feature>
<dbReference type="InterPro" id="IPR004031">
    <property type="entry name" value="PMP22/EMP/MP20/Claudin"/>
</dbReference>
<evidence type="ECO:0000256" key="2">
    <source>
        <dbReference type="ARBA" id="ARBA00022692"/>
    </source>
</evidence>
<reference evidence="7" key="1">
    <citation type="journal article" date="2019" name="bioRxiv">
        <title>The Genome of the Zebra Mussel, Dreissena polymorpha: A Resource for Invasive Species Research.</title>
        <authorList>
            <person name="McCartney M.A."/>
            <person name="Auch B."/>
            <person name="Kono T."/>
            <person name="Mallez S."/>
            <person name="Zhang Y."/>
            <person name="Obille A."/>
            <person name="Becker A."/>
            <person name="Abrahante J.E."/>
            <person name="Garbe J."/>
            <person name="Badalamenti J.P."/>
            <person name="Herman A."/>
            <person name="Mangelson H."/>
            <person name="Liachko I."/>
            <person name="Sullivan S."/>
            <person name="Sone E.D."/>
            <person name="Koren S."/>
            <person name="Silverstein K.A.T."/>
            <person name="Beckman K.B."/>
            <person name="Gohl D.M."/>
        </authorList>
    </citation>
    <scope>NUCLEOTIDE SEQUENCE</scope>
    <source>
        <strain evidence="7">Duluth1</strain>
        <tissue evidence="7">Whole animal</tissue>
    </source>
</reference>
<dbReference type="Proteomes" id="UP000828390">
    <property type="component" value="Unassembled WGS sequence"/>
</dbReference>
<dbReference type="Pfam" id="PF00822">
    <property type="entry name" value="PMP22_Claudin"/>
    <property type="match status" value="1"/>
</dbReference>
<dbReference type="PANTHER" id="PTHR10671:SF108">
    <property type="entry name" value="CLAUDIN FAMILY PROTEIN-RELATED"/>
    <property type="match status" value="1"/>
</dbReference>
<keyword evidence="8" id="KW-1185">Reference proteome</keyword>
<feature type="transmembrane region" description="Helical" evidence="5">
    <location>
        <begin position="133"/>
        <end position="156"/>
    </location>
</feature>
<dbReference type="PANTHER" id="PTHR10671">
    <property type="entry name" value="EPITHELIAL MEMBRANE PROTEIN-RELATED"/>
    <property type="match status" value="1"/>
</dbReference>
<comment type="caution">
    <text evidence="7">The sequence shown here is derived from an EMBL/GenBank/DDBJ whole genome shotgun (WGS) entry which is preliminary data.</text>
</comment>
<dbReference type="EMBL" id="JAIWYP010000003">
    <property type="protein sequence ID" value="KAH3846306.1"/>
    <property type="molecule type" value="Genomic_DNA"/>
</dbReference>
<dbReference type="Gene3D" id="1.20.140.150">
    <property type="match status" value="1"/>
</dbReference>
<evidence type="ECO:0000256" key="3">
    <source>
        <dbReference type="ARBA" id="ARBA00022989"/>
    </source>
</evidence>
<sequence length="184" mass="20329">MALSKWRSTGVLSLSLLALLFVILAISTNQWEHYNALPASDSVYAGIWRKCSGGMCNSRPYSDDLGAVRAMMFLGMFSMLSTIGFHVLSTYVYKDLVLLYIAAVVSPFMGGMFLMIAFAVYADDIKLTQNSAYGSSFALTVISWFLAWFITGLTAYEHIKNFFSVATYQEERRVLGASGSLNAI</sequence>
<evidence type="ECO:0000256" key="5">
    <source>
        <dbReference type="SAM" id="Phobius"/>
    </source>
</evidence>
<keyword evidence="6" id="KW-0732">Signal</keyword>
<evidence type="ECO:0000256" key="4">
    <source>
        <dbReference type="ARBA" id="ARBA00023136"/>
    </source>
</evidence>
<proteinExistence type="predicted"/>
<organism evidence="7 8">
    <name type="scientific">Dreissena polymorpha</name>
    <name type="common">Zebra mussel</name>
    <name type="synonym">Mytilus polymorpha</name>
    <dbReference type="NCBI Taxonomy" id="45954"/>
    <lineage>
        <taxon>Eukaryota</taxon>
        <taxon>Metazoa</taxon>
        <taxon>Spiralia</taxon>
        <taxon>Lophotrochozoa</taxon>
        <taxon>Mollusca</taxon>
        <taxon>Bivalvia</taxon>
        <taxon>Autobranchia</taxon>
        <taxon>Heteroconchia</taxon>
        <taxon>Euheterodonta</taxon>
        <taxon>Imparidentia</taxon>
        <taxon>Neoheterodontei</taxon>
        <taxon>Myida</taxon>
        <taxon>Dreissenoidea</taxon>
        <taxon>Dreissenidae</taxon>
        <taxon>Dreissena</taxon>
    </lineage>
</organism>
<feature type="transmembrane region" description="Helical" evidence="5">
    <location>
        <begin position="97"/>
        <end position="121"/>
    </location>
</feature>
<comment type="subcellular location">
    <subcellularLocation>
        <location evidence="1">Membrane</location>
        <topology evidence="1">Multi-pass membrane protein</topology>
    </subcellularLocation>
</comment>
<feature type="chain" id="PRO_5039149210" evidence="6">
    <location>
        <begin position="26"/>
        <end position="184"/>
    </location>
</feature>
<keyword evidence="2 5" id="KW-0812">Transmembrane</keyword>
<evidence type="ECO:0000313" key="7">
    <source>
        <dbReference type="EMBL" id="KAH3846306.1"/>
    </source>
</evidence>
<evidence type="ECO:0000256" key="1">
    <source>
        <dbReference type="ARBA" id="ARBA00004141"/>
    </source>
</evidence>
<dbReference type="GO" id="GO:0005886">
    <property type="term" value="C:plasma membrane"/>
    <property type="evidence" value="ECO:0007669"/>
    <property type="project" value="TreeGrafter"/>
</dbReference>
<dbReference type="AlphaFoldDB" id="A0A9D4KUU1"/>
<accession>A0A9D4KUU1</accession>
<gene>
    <name evidence="7" type="ORF">DPMN_088606</name>
</gene>